<reference evidence="2" key="1">
    <citation type="submission" date="2020-05" db="EMBL/GenBank/DDBJ databases">
        <title>Mycena genomes resolve the evolution of fungal bioluminescence.</title>
        <authorList>
            <person name="Tsai I.J."/>
        </authorList>
    </citation>
    <scope>NUCLEOTIDE SEQUENCE</scope>
    <source>
        <strain evidence="2">CCC161011</strain>
    </source>
</reference>
<accession>A0A8H6XGN6</accession>
<dbReference type="EMBL" id="JACAZI010000019">
    <property type="protein sequence ID" value="KAF7340099.1"/>
    <property type="molecule type" value="Genomic_DNA"/>
</dbReference>
<keyword evidence="3" id="KW-1185">Reference proteome</keyword>
<feature type="domain" description="NADH:flavin oxidoreductase/NADH oxidase N-terminal" evidence="1">
    <location>
        <begin position="3"/>
        <end position="237"/>
    </location>
</feature>
<organism evidence="2 3">
    <name type="scientific">Mycena venus</name>
    <dbReference type="NCBI Taxonomy" id="2733690"/>
    <lineage>
        <taxon>Eukaryota</taxon>
        <taxon>Fungi</taxon>
        <taxon>Dikarya</taxon>
        <taxon>Basidiomycota</taxon>
        <taxon>Agaricomycotina</taxon>
        <taxon>Agaricomycetes</taxon>
        <taxon>Agaricomycetidae</taxon>
        <taxon>Agaricales</taxon>
        <taxon>Marasmiineae</taxon>
        <taxon>Mycenaceae</taxon>
        <taxon>Mycena</taxon>
    </lineage>
</organism>
<evidence type="ECO:0000313" key="2">
    <source>
        <dbReference type="EMBL" id="KAF7340099.1"/>
    </source>
</evidence>
<dbReference type="InterPro" id="IPR045247">
    <property type="entry name" value="Oye-like"/>
</dbReference>
<dbReference type="SUPFAM" id="SSF51395">
    <property type="entry name" value="FMN-linked oxidoreductases"/>
    <property type="match status" value="1"/>
</dbReference>
<gene>
    <name evidence="2" type="ORF">MVEN_01928000</name>
</gene>
<protein>
    <submittedName>
        <fullName evidence="2">Artemisinic aldehyde Delta(11(13)) reductase</fullName>
    </submittedName>
</protein>
<evidence type="ECO:0000259" key="1">
    <source>
        <dbReference type="Pfam" id="PF00724"/>
    </source>
</evidence>
<dbReference type="PANTHER" id="PTHR22893">
    <property type="entry name" value="NADH OXIDOREDUCTASE-RELATED"/>
    <property type="match status" value="1"/>
</dbReference>
<proteinExistence type="predicted"/>
<evidence type="ECO:0000313" key="3">
    <source>
        <dbReference type="Proteomes" id="UP000620124"/>
    </source>
</evidence>
<dbReference type="Proteomes" id="UP000620124">
    <property type="component" value="Unassembled WGS sequence"/>
</dbReference>
<dbReference type="AlphaFoldDB" id="A0A8H6XGN6"/>
<dbReference type="PANTHER" id="PTHR22893:SF91">
    <property type="entry name" value="NADPH DEHYDROGENASE 2-RELATED"/>
    <property type="match status" value="1"/>
</dbReference>
<dbReference type="InterPro" id="IPR013785">
    <property type="entry name" value="Aldolase_TIM"/>
</dbReference>
<dbReference type="Gene3D" id="3.20.20.70">
    <property type="entry name" value="Aldolase class I"/>
    <property type="match status" value="1"/>
</dbReference>
<dbReference type="Pfam" id="PF00724">
    <property type="entry name" value="Oxidored_FMN"/>
    <property type="match status" value="1"/>
</dbReference>
<sequence>MSSLFNPLQLGSTTISNRIGMSALTRNRSSGTVPNELMKEYYDQRAAGEAGLIISEGTLITRQGTEWQHAPGIWNDAQIAGWKKITDSVHALGSKMYCQLWHLGRLNHPEAPEQIASGEPVYAPSAIAARGGKFRYLPGTVTYTTPTPVPDPTILIAQYKQAAINAKKAGFDGVELQCANGYLPQQFLDSGSNKRTDKWGGSVENRARFVLETLKALIEVWGPNVAMKVAPATGNNDVGMPLQETIETFSYLFREADKLGLAYVTLMRYSELYDPERDGKRHAPRHDVLATYRPLLAHTNIFLNIQVTPELAEEVRGGYGRGKPLDNALDTKTLYGGSGVDLTVGYTDYKEAVY</sequence>
<name>A0A8H6XGN6_9AGAR</name>
<dbReference type="InterPro" id="IPR001155">
    <property type="entry name" value="OxRdtase_FMN_N"/>
</dbReference>
<dbReference type="GO" id="GO:0010181">
    <property type="term" value="F:FMN binding"/>
    <property type="evidence" value="ECO:0007669"/>
    <property type="project" value="InterPro"/>
</dbReference>
<dbReference type="GO" id="GO:0016491">
    <property type="term" value="F:oxidoreductase activity"/>
    <property type="evidence" value="ECO:0007669"/>
    <property type="project" value="InterPro"/>
</dbReference>
<comment type="caution">
    <text evidence="2">The sequence shown here is derived from an EMBL/GenBank/DDBJ whole genome shotgun (WGS) entry which is preliminary data.</text>
</comment>
<dbReference type="OrthoDB" id="276546at2759"/>